<accession>A0A6A6CCM3</accession>
<dbReference type="RefSeq" id="XP_033664328.1">
    <property type="nucleotide sequence ID" value="XM_033817820.1"/>
</dbReference>
<organism evidence="1 2">
    <name type="scientific">Zasmidium cellare ATCC 36951</name>
    <dbReference type="NCBI Taxonomy" id="1080233"/>
    <lineage>
        <taxon>Eukaryota</taxon>
        <taxon>Fungi</taxon>
        <taxon>Dikarya</taxon>
        <taxon>Ascomycota</taxon>
        <taxon>Pezizomycotina</taxon>
        <taxon>Dothideomycetes</taxon>
        <taxon>Dothideomycetidae</taxon>
        <taxon>Mycosphaerellales</taxon>
        <taxon>Mycosphaerellaceae</taxon>
        <taxon>Zasmidium</taxon>
    </lineage>
</organism>
<evidence type="ECO:0000313" key="2">
    <source>
        <dbReference type="Proteomes" id="UP000799537"/>
    </source>
</evidence>
<gene>
    <name evidence="1" type="ORF">M409DRAFT_68396</name>
</gene>
<sequence length="190" mass="20460">MAPPTGSLPSPFGAPSVNITTHNESGTAILHSSRKARAIEYPTLGGVIHNLYSTDRFPADLTNEVDIARSEEFLAASQTNLVQPHGTVCRLVDLAPHNARMMHQTKSLDYGIVLKGKVFLDLDDGTSTLLEEGDIAVQRATLHSWRNASETEWCRIVFVLQDIQALEVGGKAVGESLGEGEGHFQGSGNP</sequence>
<reference evidence="1" key="1">
    <citation type="journal article" date="2020" name="Stud. Mycol.">
        <title>101 Dothideomycetes genomes: a test case for predicting lifestyles and emergence of pathogens.</title>
        <authorList>
            <person name="Haridas S."/>
            <person name="Albert R."/>
            <person name="Binder M."/>
            <person name="Bloem J."/>
            <person name="Labutti K."/>
            <person name="Salamov A."/>
            <person name="Andreopoulos B."/>
            <person name="Baker S."/>
            <person name="Barry K."/>
            <person name="Bills G."/>
            <person name="Bluhm B."/>
            <person name="Cannon C."/>
            <person name="Castanera R."/>
            <person name="Culley D."/>
            <person name="Daum C."/>
            <person name="Ezra D."/>
            <person name="Gonzalez J."/>
            <person name="Henrissat B."/>
            <person name="Kuo A."/>
            <person name="Liang C."/>
            <person name="Lipzen A."/>
            <person name="Lutzoni F."/>
            <person name="Magnuson J."/>
            <person name="Mondo S."/>
            <person name="Nolan M."/>
            <person name="Ohm R."/>
            <person name="Pangilinan J."/>
            <person name="Park H.-J."/>
            <person name="Ramirez L."/>
            <person name="Alfaro M."/>
            <person name="Sun H."/>
            <person name="Tritt A."/>
            <person name="Yoshinaga Y."/>
            <person name="Zwiers L.-H."/>
            <person name="Turgeon B."/>
            <person name="Goodwin S."/>
            <person name="Spatafora J."/>
            <person name="Crous P."/>
            <person name="Grigoriev I."/>
        </authorList>
    </citation>
    <scope>NUCLEOTIDE SEQUENCE</scope>
    <source>
        <strain evidence="1">ATCC 36951</strain>
    </source>
</reference>
<dbReference type="InterPro" id="IPR011051">
    <property type="entry name" value="RmlC_Cupin_sf"/>
</dbReference>
<dbReference type="CDD" id="cd02231">
    <property type="entry name" value="cupin_BLL6423-like"/>
    <property type="match status" value="1"/>
</dbReference>
<evidence type="ECO:0008006" key="3">
    <source>
        <dbReference type="Google" id="ProtNLM"/>
    </source>
</evidence>
<dbReference type="EMBL" id="ML993608">
    <property type="protein sequence ID" value="KAF2163439.1"/>
    <property type="molecule type" value="Genomic_DNA"/>
</dbReference>
<proteinExistence type="predicted"/>
<dbReference type="SUPFAM" id="SSF51182">
    <property type="entry name" value="RmlC-like cupins"/>
    <property type="match status" value="1"/>
</dbReference>
<dbReference type="PANTHER" id="PTHR36156">
    <property type="entry name" value="SLR2101 PROTEIN"/>
    <property type="match status" value="1"/>
</dbReference>
<keyword evidence="2" id="KW-1185">Reference proteome</keyword>
<name>A0A6A6CCM3_ZASCE</name>
<dbReference type="PANTHER" id="PTHR36156:SF2">
    <property type="entry name" value="CUPIN TYPE-2 DOMAIN-CONTAINING PROTEIN"/>
    <property type="match status" value="1"/>
</dbReference>
<dbReference type="Gene3D" id="2.60.120.10">
    <property type="entry name" value="Jelly Rolls"/>
    <property type="match status" value="1"/>
</dbReference>
<dbReference type="Proteomes" id="UP000799537">
    <property type="component" value="Unassembled WGS sequence"/>
</dbReference>
<dbReference type="InterPro" id="IPR047142">
    <property type="entry name" value="OryJ/VirC-like"/>
</dbReference>
<protein>
    <recommendedName>
        <fullName evidence="3">Cupin 2 conserved barrel domain-containing protein</fullName>
    </recommendedName>
</protein>
<dbReference type="InterPro" id="IPR014710">
    <property type="entry name" value="RmlC-like_jellyroll"/>
</dbReference>
<evidence type="ECO:0000313" key="1">
    <source>
        <dbReference type="EMBL" id="KAF2163439.1"/>
    </source>
</evidence>
<dbReference type="GeneID" id="54571092"/>
<dbReference type="OrthoDB" id="5840532at2759"/>
<dbReference type="AlphaFoldDB" id="A0A6A6CCM3"/>